<accession>A0A9K3D1E5</accession>
<feature type="domain" description="Zinc finger Sec23/Sec24-type" evidence="2">
    <location>
        <begin position="237"/>
        <end position="273"/>
    </location>
</feature>
<organism evidence="3 4">
    <name type="scientific">Kipferlia bialata</name>
    <dbReference type="NCBI Taxonomy" id="797122"/>
    <lineage>
        <taxon>Eukaryota</taxon>
        <taxon>Metamonada</taxon>
        <taxon>Carpediemonas-like organisms</taxon>
        <taxon>Kipferlia</taxon>
    </lineage>
</organism>
<dbReference type="Gene3D" id="2.30.30.380">
    <property type="entry name" value="Zn-finger domain of Sec23/24"/>
    <property type="match status" value="1"/>
</dbReference>
<evidence type="ECO:0000313" key="4">
    <source>
        <dbReference type="Proteomes" id="UP000265618"/>
    </source>
</evidence>
<dbReference type="AlphaFoldDB" id="A0A9K3D1E5"/>
<dbReference type="EMBL" id="BDIP01002514">
    <property type="protein sequence ID" value="GIQ86407.1"/>
    <property type="molecule type" value="Genomic_DNA"/>
</dbReference>
<feature type="region of interest" description="Disordered" evidence="1">
    <location>
        <begin position="1"/>
        <end position="130"/>
    </location>
</feature>
<gene>
    <name evidence="3" type="ORF">KIPB_008257</name>
</gene>
<dbReference type="GO" id="GO:0000149">
    <property type="term" value="F:SNARE binding"/>
    <property type="evidence" value="ECO:0007669"/>
    <property type="project" value="TreeGrafter"/>
</dbReference>
<dbReference type="GO" id="GO:0030127">
    <property type="term" value="C:COPII vesicle coat"/>
    <property type="evidence" value="ECO:0007669"/>
    <property type="project" value="InterPro"/>
</dbReference>
<keyword evidence="4" id="KW-1185">Reference proteome</keyword>
<dbReference type="GO" id="GO:0008270">
    <property type="term" value="F:zinc ion binding"/>
    <property type="evidence" value="ECO:0007669"/>
    <property type="project" value="InterPro"/>
</dbReference>
<evidence type="ECO:0000256" key="1">
    <source>
        <dbReference type="SAM" id="MobiDB-lite"/>
    </source>
</evidence>
<dbReference type="SUPFAM" id="SSF82919">
    <property type="entry name" value="Zn-finger domain of Sec23/24"/>
    <property type="match status" value="1"/>
</dbReference>
<evidence type="ECO:0000313" key="3">
    <source>
        <dbReference type="EMBL" id="GIQ86407.1"/>
    </source>
</evidence>
<dbReference type="GO" id="GO:0006886">
    <property type="term" value="P:intracellular protein transport"/>
    <property type="evidence" value="ECO:0007669"/>
    <property type="project" value="InterPro"/>
</dbReference>
<reference evidence="3 4" key="1">
    <citation type="journal article" date="2018" name="PLoS ONE">
        <title>The draft genome of Kipferlia bialata reveals reductive genome evolution in fornicate parasites.</title>
        <authorList>
            <person name="Tanifuji G."/>
            <person name="Takabayashi S."/>
            <person name="Kume K."/>
            <person name="Takagi M."/>
            <person name="Nakayama T."/>
            <person name="Kamikawa R."/>
            <person name="Inagaki Y."/>
            <person name="Hashimoto T."/>
        </authorList>
    </citation>
    <scope>NUCLEOTIDE SEQUENCE [LARGE SCALE GENOMIC DNA]</scope>
    <source>
        <strain evidence="3">NY0173</strain>
    </source>
</reference>
<dbReference type="GO" id="GO:0090110">
    <property type="term" value="P:COPII-coated vesicle cargo loading"/>
    <property type="evidence" value="ECO:0007669"/>
    <property type="project" value="TreeGrafter"/>
</dbReference>
<dbReference type="OrthoDB" id="49016at2759"/>
<dbReference type="InterPro" id="IPR006895">
    <property type="entry name" value="Znf_Sec23_Sec24"/>
</dbReference>
<dbReference type="GO" id="GO:0070971">
    <property type="term" value="C:endoplasmic reticulum exit site"/>
    <property type="evidence" value="ECO:0007669"/>
    <property type="project" value="TreeGrafter"/>
</dbReference>
<dbReference type="InterPro" id="IPR050550">
    <property type="entry name" value="SEC23_SEC24_subfamily"/>
</dbReference>
<name>A0A9K3D1E5_9EUKA</name>
<feature type="non-terminal residue" evidence="3">
    <location>
        <position position="274"/>
    </location>
</feature>
<dbReference type="Proteomes" id="UP000265618">
    <property type="component" value="Unassembled WGS sequence"/>
</dbReference>
<dbReference type="Pfam" id="PF04810">
    <property type="entry name" value="zf-Sec23_Sec24"/>
    <property type="match status" value="1"/>
</dbReference>
<feature type="compositionally biased region" description="Polar residues" evidence="1">
    <location>
        <begin position="12"/>
        <end position="43"/>
    </location>
</feature>
<dbReference type="PANTHER" id="PTHR13803:SF17">
    <property type="entry name" value="PROTEIN TRANSPORT PROTEIN SEC24"/>
    <property type="match status" value="1"/>
</dbReference>
<dbReference type="PANTHER" id="PTHR13803">
    <property type="entry name" value="SEC24-RELATED PROTEIN"/>
    <property type="match status" value="1"/>
</dbReference>
<dbReference type="InterPro" id="IPR036174">
    <property type="entry name" value="Znf_Sec23_Sec24_sf"/>
</dbReference>
<feature type="compositionally biased region" description="Low complexity" evidence="1">
    <location>
        <begin position="70"/>
        <end position="120"/>
    </location>
</feature>
<evidence type="ECO:0000259" key="2">
    <source>
        <dbReference type="Pfam" id="PF04810"/>
    </source>
</evidence>
<comment type="caution">
    <text evidence="3">The sequence shown here is derived from an EMBL/GenBank/DDBJ whole genome shotgun (WGS) entry which is preliminary data.</text>
</comment>
<sequence>MAYRYPTAPNPAMQSLSGAMQTPAAQPGMQQTPGATGAQQPGFSQGGGMGFQPMSVGVTPAAPGYPSQGAQPSMAPQPQTQAAPAPQYGAQGGFAPMTMPQTQTAQPQQRPAQPQGQYPQEGRVQQGMQGQALNTGVAPQMVQNQLAGMGVSGMAPMPQAGAQGAGSASYSESLVANPEVDFPAVVGAPNLIRTTHSICPASQSQLNRFPLSHGCVLQLLNKPKNPIPVVNFNPLKPVRCEGCRGYINAYCNFADAGTRWVCNLCGVVNRVPDQ</sequence>
<proteinExistence type="predicted"/>
<protein>
    <recommendedName>
        <fullName evidence="2">Zinc finger Sec23/Sec24-type domain-containing protein</fullName>
    </recommendedName>
</protein>